<proteinExistence type="predicted"/>
<dbReference type="InterPro" id="IPR003795">
    <property type="entry name" value="DUF192"/>
</dbReference>
<dbReference type="PANTHER" id="PTHR37953:SF1">
    <property type="entry name" value="UPF0127 PROTEIN MJ1496"/>
    <property type="match status" value="1"/>
</dbReference>
<organism evidence="2 3">
    <name type="scientific">Mesorhizobium caraganae</name>
    <dbReference type="NCBI Taxonomy" id="483206"/>
    <lineage>
        <taxon>Bacteria</taxon>
        <taxon>Pseudomonadati</taxon>
        <taxon>Pseudomonadota</taxon>
        <taxon>Alphaproteobacteria</taxon>
        <taxon>Hyphomicrobiales</taxon>
        <taxon>Phyllobacteriaceae</taxon>
        <taxon>Mesorhizobium</taxon>
    </lineage>
</organism>
<dbReference type="EMBL" id="JAMYQB010000023">
    <property type="protein sequence ID" value="MER9407203.1"/>
    <property type="molecule type" value="Genomic_DNA"/>
</dbReference>
<feature type="region of interest" description="Disordered" evidence="1">
    <location>
        <begin position="169"/>
        <end position="191"/>
    </location>
</feature>
<dbReference type="Pfam" id="PF02643">
    <property type="entry name" value="DUF192"/>
    <property type="match status" value="1"/>
</dbReference>
<keyword evidence="3" id="KW-1185">Reference proteome</keyword>
<reference evidence="2 3" key="1">
    <citation type="journal article" date="2024" name="Proc. Natl. Acad. Sci. U.S.A.">
        <title>The evolutionary genomics of adaptation to stress in wild rhizobium bacteria.</title>
        <authorList>
            <person name="Kehlet-Delgado H."/>
            <person name="Montoya A.P."/>
            <person name="Jensen K.T."/>
            <person name="Wendlandt C.E."/>
            <person name="Dexheimer C."/>
            <person name="Roberts M."/>
            <person name="Torres Martinez L."/>
            <person name="Friesen M.L."/>
            <person name="Griffitts J.S."/>
            <person name="Porter S.S."/>
        </authorList>
    </citation>
    <scope>NUCLEOTIDE SEQUENCE [LARGE SCALE GENOMIC DNA]</scope>
    <source>
        <strain evidence="2 3">M0641</strain>
    </source>
</reference>
<gene>
    <name evidence="2" type="ORF">NKI36_24530</name>
</gene>
<name>A0ABV1Z5B3_9HYPH</name>
<sequence length="191" mass="20172">MAHRNWLTAGALCVIVAVAAGAYFYSGRPTASQQAPAGDSQAMILPVDPTPLVVATKGGDRSFTIEVANTEAEREAGLMYRQDMADDHGMLFVFEMQKQVGFWMRNTPMPLDLIFVGQDGKIRAVKHGEPQSDAVISPGVPVRFVLELKAGTAAKNGIEYGDLLRHPAVGTVPGPGMPPADKGDSPTPGAG</sequence>
<evidence type="ECO:0000313" key="3">
    <source>
        <dbReference type="Proteomes" id="UP001433071"/>
    </source>
</evidence>
<evidence type="ECO:0000313" key="2">
    <source>
        <dbReference type="EMBL" id="MER9407203.1"/>
    </source>
</evidence>
<dbReference type="PANTHER" id="PTHR37953">
    <property type="entry name" value="UPF0127 PROTEIN MJ1496"/>
    <property type="match status" value="1"/>
</dbReference>
<comment type="caution">
    <text evidence="2">The sequence shown here is derived from an EMBL/GenBank/DDBJ whole genome shotgun (WGS) entry which is preliminary data.</text>
</comment>
<dbReference type="Proteomes" id="UP001433071">
    <property type="component" value="Unassembled WGS sequence"/>
</dbReference>
<protein>
    <submittedName>
        <fullName evidence="2">DUF192 domain-containing protein</fullName>
    </submittedName>
</protein>
<accession>A0ABV1Z5B3</accession>
<dbReference type="Gene3D" id="2.60.120.1140">
    <property type="entry name" value="Protein of unknown function DUF192"/>
    <property type="match status" value="1"/>
</dbReference>
<evidence type="ECO:0000256" key="1">
    <source>
        <dbReference type="SAM" id="MobiDB-lite"/>
    </source>
</evidence>
<dbReference type="InterPro" id="IPR038695">
    <property type="entry name" value="Saro_0823-like_sf"/>
</dbReference>
<dbReference type="RefSeq" id="WP_352560908.1">
    <property type="nucleotide sequence ID" value="NZ_JAMYQB010000023.1"/>
</dbReference>